<dbReference type="EMBL" id="JAABOE010000032">
    <property type="protein sequence ID" value="KAF3181525.1"/>
    <property type="molecule type" value="Genomic_DNA"/>
</dbReference>
<keyword evidence="2" id="KW-0521">NADP</keyword>
<dbReference type="PRINTS" id="PR00081">
    <property type="entry name" value="GDHRDH"/>
</dbReference>
<dbReference type="Proteomes" id="UP000479691">
    <property type="component" value="Unassembled WGS sequence"/>
</dbReference>
<evidence type="ECO:0008006" key="9">
    <source>
        <dbReference type="Google" id="ProtNLM"/>
    </source>
</evidence>
<evidence type="ECO:0000313" key="6">
    <source>
        <dbReference type="EMBL" id="KAF3216714.1"/>
    </source>
</evidence>
<dbReference type="Gene3D" id="3.40.50.720">
    <property type="entry name" value="NAD(P)-binding Rossmann-like Domain"/>
    <property type="match status" value="1"/>
</dbReference>
<dbReference type="AlphaFoldDB" id="A0A6G1M5K0"/>
<evidence type="ECO:0000313" key="4">
    <source>
        <dbReference type="EMBL" id="KAF3181525.1"/>
    </source>
</evidence>
<reference evidence="7 8" key="1">
    <citation type="submission" date="2019-06" db="EMBL/GenBank/DDBJ databases">
        <authorList>
            <person name="Palmer J.M."/>
        </authorList>
    </citation>
    <scope>NUCLEOTIDE SEQUENCE [LARGE SCALE GENOMIC DNA]</scope>
    <source>
        <strain evidence="6 8">TWF191</strain>
        <strain evidence="5">TWF679</strain>
        <strain evidence="4 7">TWF788</strain>
    </source>
</reference>
<dbReference type="Proteomes" id="UP000614610">
    <property type="component" value="Unassembled WGS sequence"/>
</dbReference>
<dbReference type="SUPFAM" id="SSF51735">
    <property type="entry name" value="NAD(P)-binding Rossmann-fold domains"/>
    <property type="match status" value="1"/>
</dbReference>
<dbReference type="GO" id="GO:0016491">
    <property type="term" value="F:oxidoreductase activity"/>
    <property type="evidence" value="ECO:0007669"/>
    <property type="project" value="UniProtKB-KW"/>
</dbReference>
<dbReference type="EMBL" id="WIPF01000062">
    <property type="protein sequence ID" value="KAF3216714.1"/>
    <property type="molecule type" value="Genomic_DNA"/>
</dbReference>
<dbReference type="PANTHER" id="PTHR24320">
    <property type="entry name" value="RETINOL DEHYDROGENASE"/>
    <property type="match status" value="1"/>
</dbReference>
<dbReference type="OrthoDB" id="191139at2759"/>
<dbReference type="EMBL" id="WIWT01000028">
    <property type="protein sequence ID" value="KAF3212742.1"/>
    <property type="molecule type" value="Genomic_DNA"/>
</dbReference>
<accession>A0A6G1M5K0</accession>
<evidence type="ECO:0000313" key="5">
    <source>
        <dbReference type="EMBL" id="KAF3212742.1"/>
    </source>
</evidence>
<organism evidence="4 7">
    <name type="scientific">Orbilia oligospora</name>
    <name type="common">Nematode-trapping fungus</name>
    <name type="synonym">Arthrobotrys oligospora</name>
    <dbReference type="NCBI Taxonomy" id="2813651"/>
    <lineage>
        <taxon>Eukaryota</taxon>
        <taxon>Fungi</taxon>
        <taxon>Dikarya</taxon>
        <taxon>Ascomycota</taxon>
        <taxon>Pezizomycotina</taxon>
        <taxon>Orbiliomycetes</taxon>
        <taxon>Orbiliales</taxon>
        <taxon>Orbiliaceae</taxon>
        <taxon>Orbilia</taxon>
    </lineage>
</organism>
<protein>
    <recommendedName>
        <fullName evidence="9">NAD(P)-binding protein</fullName>
    </recommendedName>
</protein>
<evidence type="ECO:0000256" key="3">
    <source>
        <dbReference type="ARBA" id="ARBA00023002"/>
    </source>
</evidence>
<sequence>MSSPTLSFSPSDIPDLTGKVALVTGANVGIGFETAYFLASHNATVYLACRSESRALSAIDILQSRLKAAKVDAKLYYHNLDLGSIKTAKSSADDFLTKETRLDILIANAGVLGNQWTPEWEYEPMFYTNHLGHFAFVTTLLPLIEKTASLTHDVRIVCTTSKALTMTSPTIDYNSITERPKDADEPRHIGQFATSMKVYGQGKLANLYFAKELDRRYREKGVWVNAPHPGWVGGTELGLHEAFDMFGFITKRIVNFLHNWVAMKTADGMRPRTFDLYVLLLKDEGMVLMQKLCLGAATQTYLATSPHVPEYGIHGQYLMPRKNWLWRYQGPQVVNLGAPYQNEEEWSKLWQWSEEVVKKELAK</sequence>
<keyword evidence="3" id="KW-0560">Oxidoreductase</keyword>
<comment type="similarity">
    <text evidence="1">Belongs to the short-chain dehydrogenases/reductases (SDR) family.</text>
</comment>
<proteinExistence type="inferred from homology"/>
<gene>
    <name evidence="6" type="ORF">TWF191_008957</name>
    <name evidence="5" type="ORF">TWF679_005631</name>
    <name evidence="4" type="ORF">TWF788_006522</name>
</gene>
<dbReference type="Pfam" id="PF00106">
    <property type="entry name" value="adh_short"/>
    <property type="match status" value="1"/>
</dbReference>
<comment type="caution">
    <text evidence="4">The sequence shown here is derived from an EMBL/GenBank/DDBJ whole genome shotgun (WGS) entry which is preliminary data.</text>
</comment>
<evidence type="ECO:0000313" key="8">
    <source>
        <dbReference type="Proteomes" id="UP000483672"/>
    </source>
</evidence>
<evidence type="ECO:0000256" key="2">
    <source>
        <dbReference type="ARBA" id="ARBA00022857"/>
    </source>
</evidence>
<dbReference type="PANTHER" id="PTHR24320:SF282">
    <property type="entry name" value="WW DOMAIN-CONTAINING OXIDOREDUCTASE"/>
    <property type="match status" value="1"/>
</dbReference>
<evidence type="ECO:0000256" key="1">
    <source>
        <dbReference type="ARBA" id="ARBA00006484"/>
    </source>
</evidence>
<dbReference type="Proteomes" id="UP000483672">
    <property type="component" value="Unassembled WGS sequence"/>
</dbReference>
<evidence type="ECO:0000313" key="7">
    <source>
        <dbReference type="Proteomes" id="UP000479691"/>
    </source>
</evidence>
<name>A0A6G1M5K0_ORBOL</name>
<dbReference type="InterPro" id="IPR036291">
    <property type="entry name" value="NAD(P)-bd_dom_sf"/>
</dbReference>
<dbReference type="InterPro" id="IPR002347">
    <property type="entry name" value="SDR_fam"/>
</dbReference>